<name>A0A4U0NEG6_9SPHI</name>
<dbReference type="OrthoDB" id="7067875at2"/>
<feature type="transmembrane region" description="Helical" evidence="1">
    <location>
        <begin position="46"/>
        <end position="63"/>
    </location>
</feature>
<comment type="caution">
    <text evidence="2">The sequence shown here is derived from an EMBL/GenBank/DDBJ whole genome shotgun (WGS) entry which is preliminary data.</text>
</comment>
<proteinExistence type="predicted"/>
<dbReference type="RefSeq" id="WP_136902851.1">
    <property type="nucleotide sequence ID" value="NZ_SUME01000009.1"/>
</dbReference>
<keyword evidence="3" id="KW-1185">Reference proteome</keyword>
<accession>A0A4U0NEG6</accession>
<sequence>MQAKKNQILFPTIVTLGSILISYYYYFSDLPVFSQLVEEDGVFENLTSLFLFLTAVFLILIFAKFQSNHKLNWKIGLAIMIVGLIFGAGEEISWGQRIFGVESSDFFKQNNAQGETNLHNMVVGGTKINKIIFSYAFSVIFGIYFIILPILYRRSDKIRRLVNQFGIPVATNFQSILFLVATVLVMLLDHSRKWELWEFIFAFTIFTIFVNPLNKREIQAGVKS</sequence>
<dbReference type="AlphaFoldDB" id="A0A4U0NEG6"/>
<gene>
    <name evidence="2" type="ORF">FAZ15_18750</name>
</gene>
<feature type="transmembrane region" description="Helical" evidence="1">
    <location>
        <begin position="131"/>
        <end position="153"/>
    </location>
</feature>
<organism evidence="2 3">
    <name type="scientific">Sphingobacterium olei</name>
    <dbReference type="NCBI Taxonomy" id="2571155"/>
    <lineage>
        <taxon>Bacteria</taxon>
        <taxon>Pseudomonadati</taxon>
        <taxon>Bacteroidota</taxon>
        <taxon>Sphingobacteriia</taxon>
        <taxon>Sphingobacteriales</taxon>
        <taxon>Sphingobacteriaceae</taxon>
        <taxon>Sphingobacterium</taxon>
    </lineage>
</organism>
<evidence type="ECO:0000256" key="1">
    <source>
        <dbReference type="SAM" id="Phobius"/>
    </source>
</evidence>
<feature type="transmembrane region" description="Helical" evidence="1">
    <location>
        <begin position="75"/>
        <end position="94"/>
    </location>
</feature>
<reference evidence="2 3" key="1">
    <citation type="submission" date="2019-04" db="EMBL/GenBank/DDBJ databases">
        <title>Sphingobacterium olei sp. nov., isolated from oil-contaminated soil.</title>
        <authorList>
            <person name="Liu B."/>
        </authorList>
    </citation>
    <scope>NUCLEOTIDE SEQUENCE [LARGE SCALE GENOMIC DNA]</scope>
    <source>
        <strain evidence="2 3">HAL-9</strain>
    </source>
</reference>
<protein>
    <submittedName>
        <fullName evidence="2">Uncharacterized protein</fullName>
    </submittedName>
</protein>
<keyword evidence="1" id="KW-0472">Membrane</keyword>
<evidence type="ECO:0000313" key="2">
    <source>
        <dbReference type="EMBL" id="TJZ52439.1"/>
    </source>
</evidence>
<feature type="transmembrane region" description="Helical" evidence="1">
    <location>
        <begin position="7"/>
        <end position="26"/>
    </location>
</feature>
<feature type="transmembrane region" description="Helical" evidence="1">
    <location>
        <begin position="194"/>
        <end position="213"/>
    </location>
</feature>
<dbReference type="Proteomes" id="UP000306808">
    <property type="component" value="Unassembled WGS sequence"/>
</dbReference>
<keyword evidence="1" id="KW-0812">Transmembrane</keyword>
<evidence type="ECO:0000313" key="3">
    <source>
        <dbReference type="Proteomes" id="UP000306808"/>
    </source>
</evidence>
<dbReference type="EMBL" id="SUME01000009">
    <property type="protein sequence ID" value="TJZ52439.1"/>
    <property type="molecule type" value="Genomic_DNA"/>
</dbReference>
<feature type="transmembrane region" description="Helical" evidence="1">
    <location>
        <begin position="165"/>
        <end position="188"/>
    </location>
</feature>
<keyword evidence="1" id="KW-1133">Transmembrane helix</keyword>